<keyword evidence="4" id="KW-1185">Reference proteome</keyword>
<evidence type="ECO:0000313" key="4">
    <source>
        <dbReference type="Proteomes" id="UP000190285"/>
    </source>
</evidence>
<organism evidence="3 4">
    <name type="scientific">Maledivibacter halophilus</name>
    <dbReference type="NCBI Taxonomy" id="36842"/>
    <lineage>
        <taxon>Bacteria</taxon>
        <taxon>Bacillati</taxon>
        <taxon>Bacillota</taxon>
        <taxon>Clostridia</taxon>
        <taxon>Peptostreptococcales</taxon>
        <taxon>Caminicellaceae</taxon>
        <taxon>Maledivibacter</taxon>
    </lineage>
</organism>
<evidence type="ECO:0000313" key="1">
    <source>
        <dbReference type="EMBL" id="SKC68489.1"/>
    </source>
</evidence>
<proteinExistence type="predicted"/>
<reference evidence="3 4" key="1">
    <citation type="submission" date="2017-02" db="EMBL/GenBank/DDBJ databases">
        <authorList>
            <person name="Peterson S.W."/>
        </authorList>
    </citation>
    <scope>NUCLEOTIDE SEQUENCE [LARGE SCALE GENOMIC DNA]</scope>
    <source>
        <strain evidence="3 4">M1</strain>
    </source>
</reference>
<dbReference type="AlphaFoldDB" id="A0A1T5LW59"/>
<evidence type="ECO:0000313" key="3">
    <source>
        <dbReference type="EMBL" id="SKC80236.1"/>
    </source>
</evidence>
<dbReference type="EMBL" id="FUZT01000006">
    <property type="protein sequence ID" value="SKC71624.1"/>
    <property type="molecule type" value="Genomic_DNA"/>
</dbReference>
<dbReference type="Proteomes" id="UP000190285">
    <property type="component" value="Unassembled WGS sequence"/>
</dbReference>
<gene>
    <name evidence="1" type="ORF">SAMN02194393_02153</name>
    <name evidence="2" type="ORF">SAMN02194393_02499</name>
    <name evidence="3" type="ORF">SAMN02194393_03464</name>
</gene>
<dbReference type="EMBL" id="FUZT01000008">
    <property type="protein sequence ID" value="SKC80236.1"/>
    <property type="molecule type" value="Genomic_DNA"/>
</dbReference>
<accession>A0A1T5LW59</accession>
<name>A0A1T5LW59_9FIRM</name>
<dbReference type="STRING" id="36842.SAMN02194393_02153"/>
<protein>
    <submittedName>
        <fullName evidence="3">Uncharacterized protein</fullName>
    </submittedName>
</protein>
<sequence length="86" mass="10468">MRCDNQKCNWHFENQCVCENENVVVDGRPNSMNCSYFLDKNFEINFWSTYYDCNMLINAVKEKLKHRRHQQLKKAKHLLEKLNKEI</sequence>
<dbReference type="EMBL" id="FUZT01000005">
    <property type="protein sequence ID" value="SKC68489.1"/>
    <property type="molecule type" value="Genomic_DNA"/>
</dbReference>
<dbReference type="RefSeq" id="WP_079491560.1">
    <property type="nucleotide sequence ID" value="NZ_FUZT01000005.1"/>
</dbReference>
<evidence type="ECO:0000313" key="2">
    <source>
        <dbReference type="EMBL" id="SKC71624.1"/>
    </source>
</evidence>